<keyword evidence="8" id="KW-1185">Reference proteome</keyword>
<proteinExistence type="predicted"/>
<feature type="transmembrane region" description="Helical" evidence="5">
    <location>
        <begin position="228"/>
        <end position="251"/>
    </location>
</feature>
<dbReference type="SUPFAM" id="SSF90112">
    <property type="entry name" value="Neurotransmitter-gated ion-channel transmembrane pore"/>
    <property type="match status" value="1"/>
</dbReference>
<organism evidence="8 9">
    <name type="scientific">Plectus sambesii</name>
    <dbReference type="NCBI Taxonomy" id="2011161"/>
    <lineage>
        <taxon>Eukaryota</taxon>
        <taxon>Metazoa</taxon>
        <taxon>Ecdysozoa</taxon>
        <taxon>Nematoda</taxon>
        <taxon>Chromadorea</taxon>
        <taxon>Plectida</taxon>
        <taxon>Plectina</taxon>
        <taxon>Plectoidea</taxon>
        <taxon>Plectidae</taxon>
        <taxon>Plectus</taxon>
    </lineage>
</organism>
<feature type="domain" description="Neurotransmitter-gated ion-channel transmembrane" evidence="7">
    <location>
        <begin position="235"/>
        <end position="318"/>
    </location>
</feature>
<dbReference type="GO" id="GO:0016020">
    <property type="term" value="C:membrane"/>
    <property type="evidence" value="ECO:0007669"/>
    <property type="project" value="UniProtKB-SubCell"/>
</dbReference>
<feature type="transmembrane region" description="Helical" evidence="5">
    <location>
        <begin position="263"/>
        <end position="281"/>
    </location>
</feature>
<evidence type="ECO:0000313" key="9">
    <source>
        <dbReference type="WBParaSite" id="PSAMB.scaffold7094size8242.g29599.t1"/>
    </source>
</evidence>
<dbReference type="WBParaSite" id="PSAMB.scaffold7094size8242.g29599.t1">
    <property type="protein sequence ID" value="PSAMB.scaffold7094size8242.g29599.t1"/>
    <property type="gene ID" value="PSAMB.scaffold7094size8242.g29599"/>
</dbReference>
<evidence type="ECO:0000256" key="3">
    <source>
        <dbReference type="ARBA" id="ARBA00022989"/>
    </source>
</evidence>
<reference evidence="9" key="1">
    <citation type="submission" date="2022-11" db="UniProtKB">
        <authorList>
            <consortium name="WormBaseParasite"/>
        </authorList>
    </citation>
    <scope>IDENTIFICATION</scope>
</reference>
<feature type="domain" description="Neurotransmitter-gated ion-channel ligand-binding" evidence="6">
    <location>
        <begin position="22"/>
        <end position="227"/>
    </location>
</feature>
<keyword evidence="2 5" id="KW-0812">Transmembrane</keyword>
<name>A0A914X9A5_9BILA</name>
<protein>
    <submittedName>
        <fullName evidence="9">Uncharacterized protein</fullName>
    </submittedName>
</protein>
<feature type="transmembrane region" description="Helical" evidence="5">
    <location>
        <begin position="293"/>
        <end position="317"/>
    </location>
</feature>
<evidence type="ECO:0000259" key="6">
    <source>
        <dbReference type="Pfam" id="PF02931"/>
    </source>
</evidence>
<evidence type="ECO:0000256" key="4">
    <source>
        <dbReference type="ARBA" id="ARBA00023136"/>
    </source>
</evidence>
<dbReference type="CDD" id="cd18989">
    <property type="entry name" value="LGIC_ECD_cation"/>
    <property type="match status" value="1"/>
</dbReference>
<sequence>MLIKANKTFALTNYKWAQGSDEQHLLSSLFSNYNKNLRPVINAAEVVNVTVEPSPFNIVETDEASDSITIVLWFYMEWKDEFLHWNSSEFGGMEELLVPSSDIWYPDVIVYNTISIQSHLPEIKNYVLIASDGTMYLTLSQILTMRCQYHIIMFPFDIQTCKVKLGSWVHSMDEIDIFYTTPNADRGSYNENPAWELISMPATKSTVLNGDTTQVIIDYDIVIQRKPIYYLLTFILPCFMITTISIVGVFSPFNDVGDREEKVTMGLTTLLTMTLVLTLIADKMPKSSEGLSLLGTYVLLQIVIAAVTTLISVVIMYQSRSWAFGKPVNVLINIQPPWAANLPWSRGASFILCTR</sequence>
<evidence type="ECO:0000256" key="1">
    <source>
        <dbReference type="ARBA" id="ARBA00004141"/>
    </source>
</evidence>
<dbReference type="SUPFAM" id="SSF63712">
    <property type="entry name" value="Nicotinic receptor ligand binding domain-like"/>
    <property type="match status" value="1"/>
</dbReference>
<comment type="subcellular location">
    <subcellularLocation>
        <location evidence="1">Membrane</location>
        <topology evidence="1">Multi-pass membrane protein</topology>
    </subcellularLocation>
</comment>
<keyword evidence="3 5" id="KW-1133">Transmembrane helix</keyword>
<dbReference type="InterPro" id="IPR036719">
    <property type="entry name" value="Neuro-gated_channel_TM_sf"/>
</dbReference>
<keyword evidence="4 5" id="KW-0472">Membrane</keyword>
<dbReference type="InterPro" id="IPR006029">
    <property type="entry name" value="Neurotrans-gated_channel_TM"/>
</dbReference>
<evidence type="ECO:0000256" key="2">
    <source>
        <dbReference type="ARBA" id="ARBA00022692"/>
    </source>
</evidence>
<dbReference type="Pfam" id="PF02931">
    <property type="entry name" value="Neur_chan_LBD"/>
    <property type="match status" value="1"/>
</dbReference>
<dbReference type="InterPro" id="IPR006202">
    <property type="entry name" value="Neur_chan_lig-bd"/>
</dbReference>
<dbReference type="Gene3D" id="1.20.58.390">
    <property type="entry name" value="Neurotransmitter-gated ion-channel transmembrane domain"/>
    <property type="match status" value="1"/>
</dbReference>
<dbReference type="InterPro" id="IPR038050">
    <property type="entry name" value="Neuro_actylchol_rec"/>
</dbReference>
<evidence type="ECO:0000259" key="7">
    <source>
        <dbReference type="Pfam" id="PF02932"/>
    </source>
</evidence>
<dbReference type="Gene3D" id="2.70.170.10">
    <property type="entry name" value="Neurotransmitter-gated ion-channel ligand-binding domain"/>
    <property type="match status" value="1"/>
</dbReference>
<dbReference type="InterPro" id="IPR036734">
    <property type="entry name" value="Neur_chan_lig-bd_sf"/>
</dbReference>
<dbReference type="GO" id="GO:0005230">
    <property type="term" value="F:extracellular ligand-gated monoatomic ion channel activity"/>
    <property type="evidence" value="ECO:0007669"/>
    <property type="project" value="InterPro"/>
</dbReference>
<evidence type="ECO:0000256" key="5">
    <source>
        <dbReference type="SAM" id="Phobius"/>
    </source>
</evidence>
<dbReference type="Pfam" id="PF02932">
    <property type="entry name" value="Neur_chan_memb"/>
    <property type="match status" value="1"/>
</dbReference>
<dbReference type="FunFam" id="2.70.170.10:FF:000028">
    <property type="entry name" value="AcetylCholine Receptor"/>
    <property type="match status" value="1"/>
</dbReference>
<dbReference type="InterPro" id="IPR006201">
    <property type="entry name" value="Neur_channel"/>
</dbReference>
<accession>A0A914X9A5</accession>
<evidence type="ECO:0000313" key="8">
    <source>
        <dbReference type="Proteomes" id="UP000887566"/>
    </source>
</evidence>
<dbReference type="AlphaFoldDB" id="A0A914X9A5"/>
<dbReference type="PRINTS" id="PR00252">
    <property type="entry name" value="NRIONCHANNEL"/>
</dbReference>
<dbReference type="Proteomes" id="UP000887566">
    <property type="component" value="Unplaced"/>
</dbReference>
<dbReference type="PANTHER" id="PTHR18945">
    <property type="entry name" value="NEUROTRANSMITTER GATED ION CHANNEL"/>
    <property type="match status" value="1"/>
</dbReference>
<dbReference type="GO" id="GO:0004888">
    <property type="term" value="F:transmembrane signaling receptor activity"/>
    <property type="evidence" value="ECO:0007669"/>
    <property type="project" value="InterPro"/>
</dbReference>